<feature type="region of interest" description="Disordered" evidence="1">
    <location>
        <begin position="63"/>
        <end position="83"/>
    </location>
</feature>
<evidence type="ECO:0000313" key="3">
    <source>
        <dbReference type="RefSeq" id="XP_019708286.2"/>
    </source>
</evidence>
<evidence type="ECO:0000256" key="1">
    <source>
        <dbReference type="SAM" id="MobiDB-lite"/>
    </source>
</evidence>
<protein>
    <submittedName>
        <fullName evidence="3">Protein FAM32A-like isoform X2</fullName>
    </submittedName>
</protein>
<dbReference type="KEGG" id="egu:105051835"/>
<keyword evidence="2" id="KW-1185">Reference proteome</keyword>
<dbReference type="Pfam" id="PF08555">
    <property type="entry name" value="FAM32A"/>
    <property type="match status" value="1"/>
</dbReference>
<dbReference type="OrthoDB" id="205403at2759"/>
<gene>
    <name evidence="3" type="primary">LOC105051835</name>
</gene>
<accession>A0A6J0PMJ1</accession>
<feature type="region of interest" description="Disordered" evidence="1">
    <location>
        <begin position="109"/>
        <end position="128"/>
    </location>
</feature>
<dbReference type="PANTHER" id="PTHR13282:SF6">
    <property type="entry name" value="PROTEIN FAM32A"/>
    <property type="match status" value="1"/>
</dbReference>
<organism evidence="2 3">
    <name type="scientific">Elaeis guineensis var. tenera</name>
    <name type="common">Oil palm</name>
    <dbReference type="NCBI Taxonomy" id="51953"/>
    <lineage>
        <taxon>Eukaryota</taxon>
        <taxon>Viridiplantae</taxon>
        <taxon>Streptophyta</taxon>
        <taxon>Embryophyta</taxon>
        <taxon>Tracheophyta</taxon>
        <taxon>Spermatophyta</taxon>
        <taxon>Magnoliopsida</taxon>
        <taxon>Liliopsida</taxon>
        <taxon>Arecaceae</taxon>
        <taxon>Arecoideae</taxon>
        <taxon>Cocoseae</taxon>
        <taxon>Elaeidinae</taxon>
        <taxon>Elaeis</taxon>
    </lineage>
</organism>
<dbReference type="GeneID" id="105051835"/>
<dbReference type="InterPro" id="IPR013865">
    <property type="entry name" value="FAM32A"/>
</dbReference>
<dbReference type="AlphaFoldDB" id="A0A6J0PMJ1"/>
<dbReference type="RefSeq" id="XP_019708286.2">
    <property type="nucleotide sequence ID" value="XM_019852727.2"/>
</dbReference>
<reference evidence="3" key="1">
    <citation type="submission" date="2025-08" db="UniProtKB">
        <authorList>
            <consortium name="RefSeq"/>
        </authorList>
    </citation>
    <scope>IDENTIFICATION</scope>
</reference>
<proteinExistence type="predicted"/>
<dbReference type="GO" id="GO:0005730">
    <property type="term" value="C:nucleolus"/>
    <property type="evidence" value="ECO:0007669"/>
    <property type="project" value="TreeGrafter"/>
</dbReference>
<sequence>MVSKTGMNCSFGQNPLTRYTRTAAGSHERAASFFTKLPIQLGVMDWGFPSILVSTLQVNRLSSSTHLRPPDLHLPRRPPSSETSRYMSAYENVVGGKLKLKGKRLDVKAGGVKKKKKHRHHYDHESQIEKHENPAADMFGDGHPSAHDDHITPAERRYLEQREKIDMHMLAKNPSKSHRNQIQDLNQYLANLSEHYDIPKVGPG</sequence>
<dbReference type="InParanoid" id="A0A6J0PMJ1"/>
<dbReference type="Proteomes" id="UP000504607">
    <property type="component" value="Chromosome 9"/>
</dbReference>
<name>A0A6J0PMJ1_ELAGV</name>
<feature type="compositionally biased region" description="Basic residues" evidence="1">
    <location>
        <begin position="111"/>
        <end position="121"/>
    </location>
</feature>
<evidence type="ECO:0000313" key="2">
    <source>
        <dbReference type="Proteomes" id="UP000504607"/>
    </source>
</evidence>
<dbReference type="PANTHER" id="PTHR13282">
    <property type="entry name" value="PROTEIN FAM32A"/>
    <property type="match status" value="1"/>
</dbReference>